<evidence type="ECO:0000313" key="2">
    <source>
        <dbReference type="EMBL" id="ETV78019.1"/>
    </source>
</evidence>
<feature type="compositionally biased region" description="Basic residues" evidence="1">
    <location>
        <begin position="1"/>
        <end position="23"/>
    </location>
</feature>
<sequence>MPMRRRGTGRKQSVKYARAKRPQCHPISGSLPQSSPIVPSDPAEGSANPTDAEDILLAVNQQQEVKQQQKEQLVSVEQRRVAWVVQYVNVLGSPPQPEWNSHGEYAAASTYLKMKYPGQARFAFGCAIVETTSAKKDAYAAPSFTL</sequence>
<organism evidence="2">
    <name type="scientific">Aphanomyces astaci</name>
    <name type="common">Crayfish plague agent</name>
    <dbReference type="NCBI Taxonomy" id="112090"/>
    <lineage>
        <taxon>Eukaryota</taxon>
        <taxon>Sar</taxon>
        <taxon>Stramenopiles</taxon>
        <taxon>Oomycota</taxon>
        <taxon>Saprolegniomycetes</taxon>
        <taxon>Saprolegniales</taxon>
        <taxon>Verrucalvaceae</taxon>
        <taxon>Aphanomyces</taxon>
    </lineage>
</organism>
<evidence type="ECO:0000256" key="1">
    <source>
        <dbReference type="SAM" id="MobiDB-lite"/>
    </source>
</evidence>
<dbReference type="AlphaFoldDB" id="W4GG29"/>
<dbReference type="RefSeq" id="XP_009832356.1">
    <property type="nucleotide sequence ID" value="XM_009834054.1"/>
</dbReference>
<dbReference type="VEuPathDB" id="FungiDB:H257_08236"/>
<accession>W4GG29</accession>
<dbReference type="GeneID" id="20810232"/>
<dbReference type="EMBL" id="KI913131">
    <property type="protein sequence ID" value="ETV78019.1"/>
    <property type="molecule type" value="Genomic_DNA"/>
</dbReference>
<reference evidence="2" key="1">
    <citation type="submission" date="2013-12" db="EMBL/GenBank/DDBJ databases">
        <title>The Genome Sequence of Aphanomyces astaci APO3.</title>
        <authorList>
            <consortium name="The Broad Institute Genomics Platform"/>
            <person name="Russ C."/>
            <person name="Tyler B."/>
            <person name="van West P."/>
            <person name="Dieguez-Uribeondo J."/>
            <person name="Young S.K."/>
            <person name="Zeng Q."/>
            <person name="Gargeya S."/>
            <person name="Fitzgerald M."/>
            <person name="Abouelleil A."/>
            <person name="Alvarado L."/>
            <person name="Chapman S.B."/>
            <person name="Gainer-Dewar J."/>
            <person name="Goldberg J."/>
            <person name="Griggs A."/>
            <person name="Gujja S."/>
            <person name="Hansen M."/>
            <person name="Howarth C."/>
            <person name="Imamovic A."/>
            <person name="Ireland A."/>
            <person name="Larimer J."/>
            <person name="McCowan C."/>
            <person name="Murphy C."/>
            <person name="Pearson M."/>
            <person name="Poon T.W."/>
            <person name="Priest M."/>
            <person name="Roberts A."/>
            <person name="Saif S."/>
            <person name="Shea T."/>
            <person name="Sykes S."/>
            <person name="Wortman J."/>
            <person name="Nusbaum C."/>
            <person name="Birren B."/>
        </authorList>
    </citation>
    <scope>NUCLEOTIDE SEQUENCE [LARGE SCALE GENOMIC DNA]</scope>
    <source>
        <strain evidence="2">APO3</strain>
    </source>
</reference>
<name>W4GG29_APHAT</name>
<feature type="region of interest" description="Disordered" evidence="1">
    <location>
        <begin position="1"/>
        <end position="52"/>
    </location>
</feature>
<proteinExistence type="predicted"/>
<gene>
    <name evidence="2" type="ORF">H257_08236</name>
</gene>
<protein>
    <submittedName>
        <fullName evidence="2">Uncharacterized protein</fullName>
    </submittedName>
</protein>